<name>A0A1U7EW12_NATPD</name>
<dbReference type="Proteomes" id="UP000002698">
    <property type="component" value="Chromosome"/>
</dbReference>
<evidence type="ECO:0000313" key="4">
    <source>
        <dbReference type="EMBL" id="CAI49255.1"/>
    </source>
</evidence>
<reference evidence="4 5" key="1">
    <citation type="journal article" date="2005" name="Genome Res.">
        <title>Living with two extremes: conclusions from the genome sequence of Natronomonas pharaonis.</title>
        <authorList>
            <person name="Falb M."/>
            <person name="Pfeiffer F."/>
            <person name="Palm P."/>
            <person name="Rodewald K."/>
            <person name="Hickmann V."/>
            <person name="Tittor J."/>
            <person name="Oesterhelt D."/>
        </authorList>
    </citation>
    <scope>NUCLEOTIDE SEQUENCE [LARGE SCALE GENOMIC DNA]</scope>
    <source>
        <strain evidence="5">ATCC 35678 / DSM 2160 / CIP 103997 / JCM 8858 / NBRC 14720 / NCIMB 2260 / Gabara</strain>
    </source>
</reference>
<feature type="region of interest" description="Disordered" evidence="2">
    <location>
        <begin position="1"/>
        <end position="21"/>
    </location>
</feature>
<keyword evidence="1" id="KW-0863">Zinc-finger</keyword>
<dbReference type="AlphaFoldDB" id="A0A1U7EW12"/>
<dbReference type="GeneID" id="3701407"/>
<accession>A0A1U7EW12</accession>
<evidence type="ECO:0000313" key="5">
    <source>
        <dbReference type="Proteomes" id="UP000002698"/>
    </source>
</evidence>
<gene>
    <name evidence="4" type="ordered locus">NP_2328A</name>
</gene>
<evidence type="ECO:0000256" key="2">
    <source>
        <dbReference type="SAM" id="MobiDB-lite"/>
    </source>
</evidence>
<proteinExistence type="predicted"/>
<dbReference type="PROSITE" id="PS50966">
    <property type="entry name" value="ZF_SWIM"/>
    <property type="match status" value="1"/>
</dbReference>
<dbReference type="OrthoDB" id="318346at2157"/>
<organism evidence="4 5">
    <name type="scientific">Natronomonas pharaonis (strain ATCC 35678 / DSM 2160 / CIP 103997 / JCM 8858 / NBRC 14720 / NCIMB 2260 / Gabara)</name>
    <name type="common">Halobacterium pharaonis</name>
    <dbReference type="NCBI Taxonomy" id="348780"/>
    <lineage>
        <taxon>Archaea</taxon>
        <taxon>Methanobacteriati</taxon>
        <taxon>Methanobacteriota</taxon>
        <taxon>Stenosarchaea group</taxon>
        <taxon>Halobacteria</taxon>
        <taxon>Halobacteriales</taxon>
        <taxon>Natronomonadaceae</taxon>
        <taxon>Natronomonas</taxon>
    </lineage>
</organism>
<dbReference type="RefSeq" id="WP_011322882.1">
    <property type="nucleotide sequence ID" value="NC_007426.1"/>
</dbReference>
<dbReference type="eggNOG" id="arCOG09044">
    <property type="taxonomic scope" value="Archaea"/>
</dbReference>
<dbReference type="KEGG" id="nph:NP_2328A"/>
<evidence type="ECO:0000259" key="3">
    <source>
        <dbReference type="PROSITE" id="PS50966"/>
    </source>
</evidence>
<dbReference type="InterPro" id="IPR007527">
    <property type="entry name" value="Znf_SWIM"/>
</dbReference>
<dbReference type="STRING" id="348780.NP_2328A"/>
<dbReference type="GO" id="GO:0008270">
    <property type="term" value="F:zinc ion binding"/>
    <property type="evidence" value="ECO:0007669"/>
    <property type="project" value="UniProtKB-KW"/>
</dbReference>
<keyword evidence="1" id="KW-0479">Metal-binding</keyword>
<dbReference type="Pfam" id="PF04434">
    <property type="entry name" value="SWIM"/>
    <property type="match status" value="1"/>
</dbReference>
<dbReference type="EnsemblBacteria" id="CAI49255">
    <property type="protein sequence ID" value="CAI49255"/>
    <property type="gene ID" value="NP_2328A"/>
</dbReference>
<protein>
    <submittedName>
        <fullName evidence="4">SWIM zinc finger domain protein</fullName>
    </submittedName>
</protein>
<evidence type="ECO:0000256" key="1">
    <source>
        <dbReference type="PROSITE-ProRule" id="PRU00325"/>
    </source>
</evidence>
<feature type="domain" description="SWIM-type" evidence="3">
    <location>
        <begin position="47"/>
        <end position="85"/>
    </location>
</feature>
<feature type="region of interest" description="Disordered" evidence="2">
    <location>
        <begin position="101"/>
        <end position="124"/>
    </location>
</feature>
<sequence length="124" mass="13873">MTSKLDFEAERDDGSESWDRSDPLNAVICRMSWREWAVALPDGDEAHICELHHDGRGYQGRCDCQGFKFHSGPCAHLIALRKADALGLHDARGDRIELASDDRRHADDIEDAVDRAATDGGRNR</sequence>
<dbReference type="HOGENOM" id="CLU_1998809_0_0_2"/>
<keyword evidence="5" id="KW-1185">Reference proteome</keyword>
<keyword evidence="1" id="KW-0862">Zinc</keyword>
<dbReference type="EMBL" id="CR936257">
    <property type="protein sequence ID" value="CAI49255.1"/>
    <property type="molecule type" value="Genomic_DNA"/>
</dbReference>